<evidence type="ECO:0000313" key="1">
    <source>
        <dbReference type="EMBL" id="RJO67943.1"/>
    </source>
</evidence>
<keyword evidence="2" id="KW-1185">Reference proteome</keyword>
<name>A0A3A4JQX2_9NOCA</name>
<dbReference type="RefSeq" id="WP_120045303.1">
    <property type="nucleotide sequence ID" value="NZ_QZFU01000056.1"/>
</dbReference>
<protein>
    <submittedName>
        <fullName evidence="1">Uncharacterized protein</fullName>
    </submittedName>
</protein>
<dbReference type="EMBL" id="QZFU01000056">
    <property type="protein sequence ID" value="RJO67943.1"/>
    <property type="molecule type" value="Genomic_DNA"/>
</dbReference>
<evidence type="ECO:0000313" key="2">
    <source>
        <dbReference type="Proteomes" id="UP000266677"/>
    </source>
</evidence>
<dbReference type="InterPro" id="IPR029068">
    <property type="entry name" value="Glyas_Bleomycin-R_OHBP_Dase"/>
</dbReference>
<accession>A0A3A4JQX2</accession>
<dbReference type="OrthoDB" id="4546644at2"/>
<dbReference type="SUPFAM" id="SSF54593">
    <property type="entry name" value="Glyoxalase/Bleomycin resistance protein/Dihydroxybiphenyl dioxygenase"/>
    <property type="match status" value="1"/>
</dbReference>
<proteinExistence type="predicted"/>
<dbReference type="AlphaFoldDB" id="A0A3A4JQX2"/>
<reference evidence="1 2" key="1">
    <citation type="submission" date="2018-09" db="EMBL/GenBank/DDBJ databases">
        <title>YIM PH21274 draft genome.</title>
        <authorList>
            <person name="Miao C."/>
        </authorList>
    </citation>
    <scope>NUCLEOTIDE SEQUENCE [LARGE SCALE GENOMIC DNA]</scope>
    <source>
        <strain evidence="1 2">YIM PH 21724</strain>
    </source>
</reference>
<gene>
    <name evidence="1" type="ORF">D5S18_34140</name>
</gene>
<sequence>MIIPLHDLETPGAPLTGLAAIDAAFTEQIRQLRALLEMRHTTADVDELATEIGGTAPVTDRRSADVARWCEFYRETCGFDAAVRPELDLVYVTAGAGVGSVRMPAPLGALVETHLRDGGIQLGPVIELRDGQWVLLVEPDIPDRIEIYAGMFRHSVSIARAGAQIALPTPGTGHSRLRTWLRQPRDAYLPSGTAVLAAVDFRRARRFPIREPK</sequence>
<dbReference type="Proteomes" id="UP000266677">
    <property type="component" value="Unassembled WGS sequence"/>
</dbReference>
<organism evidence="1 2">
    <name type="scientific">Nocardia panacis</name>
    <dbReference type="NCBI Taxonomy" id="2340916"/>
    <lineage>
        <taxon>Bacteria</taxon>
        <taxon>Bacillati</taxon>
        <taxon>Actinomycetota</taxon>
        <taxon>Actinomycetes</taxon>
        <taxon>Mycobacteriales</taxon>
        <taxon>Nocardiaceae</taxon>
        <taxon>Nocardia</taxon>
    </lineage>
</organism>
<comment type="caution">
    <text evidence="1">The sequence shown here is derived from an EMBL/GenBank/DDBJ whole genome shotgun (WGS) entry which is preliminary data.</text>
</comment>